<feature type="repeat" description="ANK" evidence="3">
    <location>
        <begin position="83"/>
        <end position="115"/>
    </location>
</feature>
<dbReference type="Pfam" id="PF12796">
    <property type="entry name" value="Ank_2"/>
    <property type="match status" value="1"/>
</dbReference>
<feature type="repeat" description="ANK" evidence="3">
    <location>
        <begin position="51"/>
        <end position="83"/>
    </location>
</feature>
<evidence type="ECO:0000313" key="5">
    <source>
        <dbReference type="Proteomes" id="UP000253319"/>
    </source>
</evidence>
<name>A0A365P432_9FLAO</name>
<evidence type="ECO:0000256" key="2">
    <source>
        <dbReference type="ARBA" id="ARBA00023043"/>
    </source>
</evidence>
<sequence length="170" mass="18842">MKNSVLLILYFFCMQGFSQTDIFQIAKNGTVDELKVLLEENPSAINSVDKRGSTPLILASYYNNQAVAFELIDKGAKIDTAIEMGTALMAAVVKGNYEITKILLENGANPNLKDANQSTALVYATLFKNKEIMLLLVKHNADATIKDARNFSALDYAKQFNDNELIQILK</sequence>
<reference evidence="4 5" key="1">
    <citation type="submission" date="2018-06" db="EMBL/GenBank/DDBJ databases">
        <title>Flavobacterium tibetense sp. nov., isolated from a wetland YonghuCo on Tibetan Plateau.</title>
        <authorList>
            <person name="Xing P."/>
            <person name="Phurbu D."/>
            <person name="Lu H."/>
        </authorList>
    </citation>
    <scope>NUCLEOTIDE SEQUENCE [LARGE SCALE GENOMIC DNA]</scope>
    <source>
        <strain evidence="4 5">YH5</strain>
    </source>
</reference>
<keyword evidence="2 3" id="KW-0040">ANK repeat</keyword>
<dbReference type="PANTHER" id="PTHR24198:SF165">
    <property type="entry name" value="ANKYRIN REPEAT-CONTAINING PROTEIN-RELATED"/>
    <property type="match status" value="1"/>
</dbReference>
<dbReference type="InterPro" id="IPR002110">
    <property type="entry name" value="Ankyrin_rpt"/>
</dbReference>
<dbReference type="AlphaFoldDB" id="A0A365P432"/>
<dbReference type="PROSITE" id="PS50297">
    <property type="entry name" value="ANK_REP_REGION"/>
    <property type="match status" value="2"/>
</dbReference>
<accession>A0A365P432</accession>
<keyword evidence="5" id="KW-1185">Reference proteome</keyword>
<dbReference type="OrthoDB" id="5657095at2"/>
<dbReference type="Gene3D" id="1.25.40.20">
    <property type="entry name" value="Ankyrin repeat-containing domain"/>
    <property type="match status" value="2"/>
</dbReference>
<dbReference type="PROSITE" id="PS50088">
    <property type="entry name" value="ANK_REPEAT"/>
    <property type="match status" value="2"/>
</dbReference>
<organism evidence="4 5">
    <name type="scientific">Flavobacterium tibetense</name>
    <dbReference type="NCBI Taxonomy" id="2233533"/>
    <lineage>
        <taxon>Bacteria</taxon>
        <taxon>Pseudomonadati</taxon>
        <taxon>Bacteroidota</taxon>
        <taxon>Flavobacteriia</taxon>
        <taxon>Flavobacteriales</taxon>
        <taxon>Flavobacteriaceae</taxon>
        <taxon>Flavobacterium</taxon>
    </lineage>
</organism>
<dbReference type="PANTHER" id="PTHR24198">
    <property type="entry name" value="ANKYRIN REPEAT AND PROTEIN KINASE DOMAIN-CONTAINING PROTEIN"/>
    <property type="match status" value="1"/>
</dbReference>
<evidence type="ECO:0000256" key="1">
    <source>
        <dbReference type="ARBA" id="ARBA00022737"/>
    </source>
</evidence>
<dbReference type="EMBL" id="QLST01000003">
    <property type="protein sequence ID" value="RBA29295.1"/>
    <property type="molecule type" value="Genomic_DNA"/>
</dbReference>
<evidence type="ECO:0000313" key="4">
    <source>
        <dbReference type="EMBL" id="RBA29295.1"/>
    </source>
</evidence>
<dbReference type="PRINTS" id="PR01415">
    <property type="entry name" value="ANKYRIN"/>
</dbReference>
<dbReference type="RefSeq" id="WP_113988306.1">
    <property type="nucleotide sequence ID" value="NZ_QLST01000003.1"/>
</dbReference>
<dbReference type="Proteomes" id="UP000253319">
    <property type="component" value="Unassembled WGS sequence"/>
</dbReference>
<proteinExistence type="predicted"/>
<dbReference type="InterPro" id="IPR036770">
    <property type="entry name" value="Ankyrin_rpt-contain_sf"/>
</dbReference>
<dbReference type="SUPFAM" id="SSF48403">
    <property type="entry name" value="Ankyrin repeat"/>
    <property type="match status" value="1"/>
</dbReference>
<keyword evidence="1" id="KW-0677">Repeat</keyword>
<gene>
    <name evidence="4" type="ORF">DPN68_03840</name>
</gene>
<evidence type="ECO:0000256" key="3">
    <source>
        <dbReference type="PROSITE-ProRule" id="PRU00023"/>
    </source>
</evidence>
<comment type="caution">
    <text evidence="4">The sequence shown here is derived from an EMBL/GenBank/DDBJ whole genome shotgun (WGS) entry which is preliminary data.</text>
</comment>
<dbReference type="SMART" id="SM00248">
    <property type="entry name" value="ANK"/>
    <property type="match status" value="3"/>
</dbReference>
<protein>
    <submittedName>
        <fullName evidence="4">Ankyrin repeat domain-containing protein</fullName>
    </submittedName>
</protein>